<dbReference type="Proteomes" id="UP000295416">
    <property type="component" value="Unassembled WGS sequence"/>
</dbReference>
<dbReference type="SUPFAM" id="SSF53850">
    <property type="entry name" value="Periplasmic binding protein-like II"/>
    <property type="match status" value="1"/>
</dbReference>
<dbReference type="Gene3D" id="3.40.190.10">
    <property type="entry name" value="Periplasmic binding protein-like II"/>
    <property type="match status" value="1"/>
</dbReference>
<dbReference type="PANTHER" id="PTHR30061:SF50">
    <property type="entry name" value="MALTOSE_MALTODEXTRIN-BINDING PERIPLASMIC PROTEIN"/>
    <property type="match status" value="1"/>
</dbReference>
<dbReference type="OrthoDB" id="9768630at2"/>
<keyword evidence="3 4" id="KW-0732">Signal</keyword>
<evidence type="ECO:0000256" key="3">
    <source>
        <dbReference type="ARBA" id="ARBA00022729"/>
    </source>
</evidence>
<evidence type="ECO:0000256" key="4">
    <source>
        <dbReference type="SAM" id="SignalP"/>
    </source>
</evidence>
<dbReference type="PROSITE" id="PS51257">
    <property type="entry name" value="PROKAR_LIPOPROTEIN"/>
    <property type="match status" value="1"/>
</dbReference>
<evidence type="ECO:0000313" key="5">
    <source>
        <dbReference type="EMBL" id="TCP30956.1"/>
    </source>
</evidence>
<comment type="caution">
    <text evidence="5">The sequence shown here is derived from an EMBL/GenBank/DDBJ whole genome shotgun (WGS) entry which is preliminary data.</text>
</comment>
<dbReference type="CDD" id="cd14748">
    <property type="entry name" value="PBP2_UgpB"/>
    <property type="match status" value="1"/>
</dbReference>
<comment type="similarity">
    <text evidence="1">Belongs to the bacterial solute-binding protein 1 family.</text>
</comment>
<keyword evidence="5" id="KW-0762">Sugar transport</keyword>
<dbReference type="AlphaFoldDB" id="A0A4V2SNF7"/>
<organism evidence="5 6">
    <name type="scientific">Scopulibacillus darangshiensis</name>
    <dbReference type="NCBI Taxonomy" id="442528"/>
    <lineage>
        <taxon>Bacteria</taxon>
        <taxon>Bacillati</taxon>
        <taxon>Bacillota</taxon>
        <taxon>Bacilli</taxon>
        <taxon>Bacillales</taxon>
        <taxon>Sporolactobacillaceae</taxon>
        <taxon>Scopulibacillus</taxon>
    </lineage>
</organism>
<dbReference type="InterPro" id="IPR006059">
    <property type="entry name" value="SBP"/>
</dbReference>
<dbReference type="PANTHER" id="PTHR30061">
    <property type="entry name" value="MALTOSE-BINDING PERIPLASMIC PROTEIN"/>
    <property type="match status" value="1"/>
</dbReference>
<proteinExistence type="inferred from homology"/>
<evidence type="ECO:0000256" key="1">
    <source>
        <dbReference type="ARBA" id="ARBA00008520"/>
    </source>
</evidence>
<dbReference type="EMBL" id="SLXK01000004">
    <property type="protein sequence ID" value="TCP30956.1"/>
    <property type="molecule type" value="Genomic_DNA"/>
</dbReference>
<name>A0A4V2SNF7_9BACL</name>
<evidence type="ECO:0000313" key="6">
    <source>
        <dbReference type="Proteomes" id="UP000295416"/>
    </source>
</evidence>
<sequence>MNAKVKVIKILLLCASICAFFMMSACSNKSTGKQNGKIKITYWASMGGADSETMQKMVYAFNTSQDKYVLDAQFITSDYYKKVDLTIANNMKGMPDVMICHSDRLATYAGRDILAPISELGQSKLLVKDAYSSTAWKAGNYKGVQYGIPLDIHGPVLYWNKDLFKNAGLNPNRPPKTMREFLEFAQKTTRGKSYGFVMNTDFINEFILESLVEQEGSSFFKENGRPNFNSKEMKRAVQFEFDLIHKYNITPKKDYDEVGNFLRGNVAMIFNGPWTSPTFRDTKLHWGMAEFPQFYDKKQAVTSKSHQFVIPKTLQKSKREGVKAFLEFMNKNSMDWADSGQAPASKKVYESPEFQKKPQVAMANQFDRAVFTPQIDSVSLYTQMLYAQVTDILYGRKSIDKALARAQKDAMGMYKAEHVKK</sequence>
<dbReference type="GO" id="GO:0015768">
    <property type="term" value="P:maltose transport"/>
    <property type="evidence" value="ECO:0007669"/>
    <property type="project" value="TreeGrafter"/>
</dbReference>
<dbReference type="GO" id="GO:0042956">
    <property type="term" value="P:maltodextrin transmembrane transport"/>
    <property type="evidence" value="ECO:0007669"/>
    <property type="project" value="TreeGrafter"/>
</dbReference>
<dbReference type="GO" id="GO:0055052">
    <property type="term" value="C:ATP-binding cassette (ABC) transporter complex, substrate-binding subunit-containing"/>
    <property type="evidence" value="ECO:0007669"/>
    <property type="project" value="TreeGrafter"/>
</dbReference>
<keyword evidence="6" id="KW-1185">Reference proteome</keyword>
<accession>A0A4V2SNF7</accession>
<feature type="chain" id="PRO_5039399490" evidence="4">
    <location>
        <begin position="26"/>
        <end position="421"/>
    </location>
</feature>
<protein>
    <submittedName>
        <fullName evidence="5">Multiple sugar transport system substrate-binding protein</fullName>
    </submittedName>
</protein>
<reference evidence="5 6" key="1">
    <citation type="submission" date="2019-03" db="EMBL/GenBank/DDBJ databases">
        <title>Genomic Encyclopedia of Type Strains, Phase IV (KMG-IV): sequencing the most valuable type-strain genomes for metagenomic binning, comparative biology and taxonomic classification.</title>
        <authorList>
            <person name="Goeker M."/>
        </authorList>
    </citation>
    <scope>NUCLEOTIDE SEQUENCE [LARGE SCALE GENOMIC DNA]</scope>
    <source>
        <strain evidence="5 6">DSM 19377</strain>
    </source>
</reference>
<dbReference type="GO" id="GO:1901982">
    <property type="term" value="F:maltose binding"/>
    <property type="evidence" value="ECO:0007669"/>
    <property type="project" value="TreeGrafter"/>
</dbReference>
<keyword evidence="2" id="KW-0813">Transport</keyword>
<dbReference type="Pfam" id="PF13416">
    <property type="entry name" value="SBP_bac_8"/>
    <property type="match status" value="1"/>
</dbReference>
<feature type="signal peptide" evidence="4">
    <location>
        <begin position="1"/>
        <end position="25"/>
    </location>
</feature>
<gene>
    <name evidence="5" type="ORF">EV207_104135</name>
</gene>
<evidence type="ECO:0000256" key="2">
    <source>
        <dbReference type="ARBA" id="ARBA00022448"/>
    </source>
</evidence>
<dbReference type="RefSeq" id="WP_132744270.1">
    <property type="nucleotide sequence ID" value="NZ_SLXK01000004.1"/>
</dbReference>